<evidence type="ECO:0000256" key="2">
    <source>
        <dbReference type="ARBA" id="ARBA00022777"/>
    </source>
</evidence>
<sequence length="328" mass="36436">MRNFKELFGQFSSVKTAVIGDVMLDTYWWGHVERISPEAPVPIVSIKRKEFRIGGAANVALNTEALLAPTTVFSVIGKDDDADVLSGLLEKNQIDASYIIRDENRPTTNKIRIMGRSQQMMRIDYEETKNLTPEIEDLLISSFKKYVAVEKPAIAILEDYNKGVLTPFVIQSIIEICKENNILVAVDPKSKNFFCYQGVDIFKPNMKEVTEALNISDTSVSDDNLNNIHLRLQEKLQHKTSLITLSENGIFFQNEKDFFRQNAFVRNIADVSGAGDTVIAVASVVYALTKDMQLAASMANLAGGLVCEELGTAAINPALLMTECNNCI</sequence>
<dbReference type="InterPro" id="IPR011913">
    <property type="entry name" value="RfaE_dom_I"/>
</dbReference>
<dbReference type="Gene3D" id="3.40.1190.20">
    <property type="match status" value="1"/>
</dbReference>
<name>A0A2W5EH41_9SPHI</name>
<dbReference type="Proteomes" id="UP000249645">
    <property type="component" value="Unassembled WGS sequence"/>
</dbReference>
<dbReference type="GO" id="GO:0005829">
    <property type="term" value="C:cytosol"/>
    <property type="evidence" value="ECO:0007669"/>
    <property type="project" value="TreeGrafter"/>
</dbReference>
<protein>
    <submittedName>
        <fullName evidence="4">Carbohydrate kinase</fullName>
    </submittedName>
</protein>
<dbReference type="InterPro" id="IPR029056">
    <property type="entry name" value="Ribokinase-like"/>
</dbReference>
<accession>A0A2W5EH41</accession>
<dbReference type="Pfam" id="PF00294">
    <property type="entry name" value="PfkB"/>
    <property type="match status" value="1"/>
</dbReference>
<evidence type="ECO:0000313" key="5">
    <source>
        <dbReference type="Proteomes" id="UP000249645"/>
    </source>
</evidence>
<evidence type="ECO:0000313" key="4">
    <source>
        <dbReference type="EMBL" id="PZP43675.1"/>
    </source>
</evidence>
<dbReference type="EMBL" id="QFOI01000361">
    <property type="protein sequence ID" value="PZP43675.1"/>
    <property type="molecule type" value="Genomic_DNA"/>
</dbReference>
<dbReference type="PANTHER" id="PTHR46969">
    <property type="entry name" value="BIFUNCTIONAL PROTEIN HLDE"/>
    <property type="match status" value="1"/>
</dbReference>
<dbReference type="InterPro" id="IPR011611">
    <property type="entry name" value="PfkB_dom"/>
</dbReference>
<evidence type="ECO:0000256" key="1">
    <source>
        <dbReference type="ARBA" id="ARBA00022679"/>
    </source>
</evidence>
<feature type="domain" description="Carbohydrate kinase PfkB" evidence="3">
    <location>
        <begin position="17"/>
        <end position="317"/>
    </location>
</feature>
<dbReference type="GO" id="GO:0033786">
    <property type="term" value="F:heptose-1-phosphate adenylyltransferase activity"/>
    <property type="evidence" value="ECO:0007669"/>
    <property type="project" value="TreeGrafter"/>
</dbReference>
<dbReference type="GO" id="GO:0033785">
    <property type="term" value="F:heptose 7-phosphate kinase activity"/>
    <property type="evidence" value="ECO:0007669"/>
    <property type="project" value="TreeGrafter"/>
</dbReference>
<organism evidence="4 5">
    <name type="scientific">Pseudopedobacter saltans</name>
    <dbReference type="NCBI Taxonomy" id="151895"/>
    <lineage>
        <taxon>Bacteria</taxon>
        <taxon>Pseudomonadati</taxon>
        <taxon>Bacteroidota</taxon>
        <taxon>Sphingobacteriia</taxon>
        <taxon>Sphingobacteriales</taxon>
        <taxon>Sphingobacteriaceae</taxon>
        <taxon>Pseudopedobacter</taxon>
    </lineage>
</organism>
<dbReference type="AlphaFoldDB" id="A0A2W5EH41"/>
<proteinExistence type="predicted"/>
<comment type="caution">
    <text evidence="4">The sequence shown here is derived from an EMBL/GenBank/DDBJ whole genome shotgun (WGS) entry which is preliminary data.</text>
</comment>
<dbReference type="CDD" id="cd01172">
    <property type="entry name" value="RfaE_like"/>
    <property type="match status" value="1"/>
</dbReference>
<dbReference type="SUPFAM" id="SSF53613">
    <property type="entry name" value="Ribokinase-like"/>
    <property type="match status" value="1"/>
</dbReference>
<gene>
    <name evidence="4" type="ORF">DI598_15540</name>
</gene>
<evidence type="ECO:0000259" key="3">
    <source>
        <dbReference type="Pfam" id="PF00294"/>
    </source>
</evidence>
<dbReference type="PANTHER" id="PTHR46969:SF1">
    <property type="entry name" value="BIFUNCTIONAL PROTEIN HLDE"/>
    <property type="match status" value="1"/>
</dbReference>
<reference evidence="4 5" key="1">
    <citation type="submission" date="2017-11" db="EMBL/GenBank/DDBJ databases">
        <title>Infants hospitalized years apart are colonized by the same room-sourced microbial strains.</title>
        <authorList>
            <person name="Brooks B."/>
            <person name="Olm M.R."/>
            <person name="Firek B.A."/>
            <person name="Baker R."/>
            <person name="Thomas B.C."/>
            <person name="Morowitz M.J."/>
            <person name="Banfield J.F."/>
        </authorList>
    </citation>
    <scope>NUCLEOTIDE SEQUENCE [LARGE SCALE GENOMIC DNA]</scope>
    <source>
        <strain evidence="4">S2_009_000_R2_76</strain>
    </source>
</reference>
<keyword evidence="2 4" id="KW-0418">Kinase</keyword>
<dbReference type="GO" id="GO:0016773">
    <property type="term" value="F:phosphotransferase activity, alcohol group as acceptor"/>
    <property type="evidence" value="ECO:0007669"/>
    <property type="project" value="InterPro"/>
</dbReference>
<keyword evidence="1" id="KW-0808">Transferase</keyword>